<organism evidence="12 13">
    <name type="scientific">Drosophila hydei</name>
    <name type="common">Fruit fly</name>
    <dbReference type="NCBI Taxonomy" id="7224"/>
    <lineage>
        <taxon>Eukaryota</taxon>
        <taxon>Metazoa</taxon>
        <taxon>Ecdysozoa</taxon>
        <taxon>Arthropoda</taxon>
        <taxon>Hexapoda</taxon>
        <taxon>Insecta</taxon>
        <taxon>Pterygota</taxon>
        <taxon>Neoptera</taxon>
        <taxon>Endopterygota</taxon>
        <taxon>Diptera</taxon>
        <taxon>Brachycera</taxon>
        <taxon>Muscomorpha</taxon>
        <taxon>Ephydroidea</taxon>
        <taxon>Drosophilidae</taxon>
        <taxon>Drosophila</taxon>
    </lineage>
</organism>
<evidence type="ECO:0000256" key="8">
    <source>
        <dbReference type="ARBA" id="ARBA00023136"/>
    </source>
</evidence>
<dbReference type="GO" id="GO:0015031">
    <property type="term" value="P:protein transport"/>
    <property type="evidence" value="ECO:0007669"/>
    <property type="project" value="UniProtKB-KW"/>
</dbReference>
<sequence>MEFPPCPNSLKSIQHFLKLAQEHDSRDVVIAYWARLYALQIGLKASTQTSEETQLLLAIMDWLEQMKKTHADNEALTNDVAAQAHIENYALKLFLYADKQDREENFGKNVVKAYYSSGVLYDILLTFGELSEEALHNRKYAKYKAAYIHNCLKNGETPIPGPFPDDESAELTGESPAGVSDEAASNVTPPEEPAADSQSDNVEPSPPAPQVTPPTAEEVLNNPNKLPSPPVEEEKPGGFEPYVPTAQPNAAIYQPIVPVAGVHITPDQMITAQKYCKYAGSALNYDDVKTAIENLQKALKLLSTGSE</sequence>
<keyword evidence="7" id="KW-0653">Protein transport</keyword>
<dbReference type="PANTHER" id="PTHR46009:SF1">
    <property type="entry name" value="VACUOLAR PROTEIN SORTING-ASSOCIATED PROTEIN VTA1 HOMOLOG"/>
    <property type="match status" value="1"/>
</dbReference>
<feature type="domain" description="Vta1/callose synthase N-terminal" evidence="10">
    <location>
        <begin position="12"/>
        <end position="154"/>
    </location>
</feature>
<evidence type="ECO:0000313" key="13">
    <source>
        <dbReference type="RefSeq" id="XP_023164691.2"/>
    </source>
</evidence>
<dbReference type="GO" id="GO:0005771">
    <property type="term" value="C:multivesicular body"/>
    <property type="evidence" value="ECO:0007669"/>
    <property type="project" value="TreeGrafter"/>
</dbReference>
<protein>
    <submittedName>
        <fullName evidence="13">Vacuolar protein sorting-associated protein VTA1 homolog</fullName>
    </submittedName>
</protein>
<proteinExistence type="inferred from homology"/>
<dbReference type="InterPro" id="IPR044538">
    <property type="entry name" value="Vta1-like"/>
</dbReference>
<evidence type="ECO:0000259" key="11">
    <source>
        <dbReference type="Pfam" id="PF18097"/>
    </source>
</evidence>
<keyword evidence="8" id="KW-0472">Membrane</keyword>
<evidence type="ECO:0000256" key="9">
    <source>
        <dbReference type="SAM" id="MobiDB-lite"/>
    </source>
</evidence>
<keyword evidence="6" id="KW-0967">Endosome</keyword>
<evidence type="ECO:0000256" key="4">
    <source>
        <dbReference type="ARBA" id="ARBA00022448"/>
    </source>
</evidence>
<dbReference type="GeneID" id="111595277"/>
<dbReference type="CTD" id="51534"/>
<dbReference type="Proteomes" id="UP000504633">
    <property type="component" value="Unplaced"/>
</dbReference>
<dbReference type="FunFam" id="1.20.5.420:FF:000001">
    <property type="entry name" value="Vacuolar protein sorting-associated protein VTA1 homolog"/>
    <property type="match status" value="1"/>
</dbReference>
<dbReference type="OrthoDB" id="391137at2759"/>
<dbReference type="Pfam" id="PF04652">
    <property type="entry name" value="Vta1"/>
    <property type="match status" value="1"/>
</dbReference>
<evidence type="ECO:0000256" key="3">
    <source>
        <dbReference type="ARBA" id="ARBA00007895"/>
    </source>
</evidence>
<dbReference type="GO" id="GO:0010008">
    <property type="term" value="C:endosome membrane"/>
    <property type="evidence" value="ECO:0007669"/>
    <property type="project" value="UniProtKB-SubCell"/>
</dbReference>
<dbReference type="Pfam" id="PF18097">
    <property type="entry name" value="Vta1_C"/>
    <property type="match status" value="1"/>
</dbReference>
<keyword evidence="5" id="KW-0963">Cytoplasm</keyword>
<keyword evidence="4" id="KW-0813">Transport</keyword>
<evidence type="ECO:0000313" key="12">
    <source>
        <dbReference type="Proteomes" id="UP000504633"/>
    </source>
</evidence>
<accession>A0A6J1LER9</accession>
<reference evidence="13" key="1">
    <citation type="submission" date="2025-08" db="UniProtKB">
        <authorList>
            <consortium name="RefSeq"/>
        </authorList>
    </citation>
    <scope>IDENTIFICATION</scope>
    <source>
        <strain evidence="13">15085-1641.00</strain>
        <tissue evidence="13">Whole body</tissue>
    </source>
</reference>
<evidence type="ECO:0000256" key="2">
    <source>
        <dbReference type="ARBA" id="ARBA00004496"/>
    </source>
</evidence>
<dbReference type="InterPro" id="IPR039431">
    <property type="entry name" value="Vta1/CALS_N"/>
</dbReference>
<dbReference type="InterPro" id="IPR041212">
    <property type="entry name" value="Vta1_C"/>
</dbReference>
<evidence type="ECO:0000256" key="5">
    <source>
        <dbReference type="ARBA" id="ARBA00022490"/>
    </source>
</evidence>
<dbReference type="Gene3D" id="1.25.40.270">
    <property type="entry name" value="Vacuolar protein sorting-associated protein vta1"/>
    <property type="match status" value="1"/>
</dbReference>
<dbReference type="OMA" id="AYWCEYH"/>
<dbReference type="RefSeq" id="XP_023164691.2">
    <property type="nucleotide sequence ID" value="XM_023308923.2"/>
</dbReference>
<dbReference type="GO" id="GO:0032511">
    <property type="term" value="P:late endosome to vacuole transport via multivesicular body sorting pathway"/>
    <property type="evidence" value="ECO:0007669"/>
    <property type="project" value="InterPro"/>
</dbReference>
<dbReference type="Gene3D" id="1.20.5.420">
    <property type="entry name" value="Immunoglobulin FC, subunit C"/>
    <property type="match status" value="1"/>
</dbReference>
<feature type="domain" description="Vta1 C-terminal" evidence="11">
    <location>
        <begin position="266"/>
        <end position="302"/>
    </location>
</feature>
<gene>
    <name evidence="13" type="primary">LOC111595277</name>
</gene>
<comment type="similarity">
    <text evidence="3">Belongs to the VTA1 family.</text>
</comment>
<comment type="subcellular location">
    <subcellularLocation>
        <location evidence="2">Cytoplasm</location>
    </subcellularLocation>
    <subcellularLocation>
        <location evidence="1">Endosome membrane</location>
        <topology evidence="1">Peripheral membrane protein</topology>
    </subcellularLocation>
</comment>
<dbReference type="AlphaFoldDB" id="A0A6J1LER9"/>
<feature type="region of interest" description="Disordered" evidence="9">
    <location>
        <begin position="158"/>
        <end position="237"/>
    </location>
</feature>
<evidence type="ECO:0000256" key="1">
    <source>
        <dbReference type="ARBA" id="ARBA00004481"/>
    </source>
</evidence>
<keyword evidence="12" id="KW-1185">Reference proteome</keyword>
<dbReference type="PANTHER" id="PTHR46009">
    <property type="entry name" value="VACUOLAR PROTEIN SORTING-ASSOCIATED PROTEIN VTA1 HOMOLOG"/>
    <property type="match status" value="1"/>
</dbReference>
<evidence type="ECO:0000256" key="6">
    <source>
        <dbReference type="ARBA" id="ARBA00022753"/>
    </source>
</evidence>
<evidence type="ECO:0000259" key="10">
    <source>
        <dbReference type="Pfam" id="PF04652"/>
    </source>
</evidence>
<evidence type="ECO:0000256" key="7">
    <source>
        <dbReference type="ARBA" id="ARBA00022927"/>
    </source>
</evidence>
<dbReference type="InterPro" id="IPR023175">
    <property type="entry name" value="Vta1/CALS_N_sf"/>
</dbReference>
<dbReference type="KEGG" id="dhe:111595277"/>
<name>A0A6J1LER9_DROHY</name>